<evidence type="ECO:0000256" key="1">
    <source>
        <dbReference type="SAM" id="Phobius"/>
    </source>
</evidence>
<feature type="transmembrane region" description="Helical" evidence="1">
    <location>
        <begin position="12"/>
        <end position="36"/>
    </location>
</feature>
<dbReference type="AlphaFoldDB" id="A0A0C1TQ04"/>
<dbReference type="RefSeq" id="WP_039645834.1">
    <property type="nucleotide sequence ID" value="NZ_JXBL01000001.1"/>
</dbReference>
<gene>
    <name evidence="2" type="ORF">SE37_09625</name>
</gene>
<dbReference type="Proteomes" id="UP000031433">
    <property type="component" value="Unassembled WGS sequence"/>
</dbReference>
<dbReference type="GO" id="GO:0043683">
    <property type="term" value="P:type IV pilus assembly"/>
    <property type="evidence" value="ECO:0007669"/>
    <property type="project" value="InterPro"/>
</dbReference>
<evidence type="ECO:0000313" key="2">
    <source>
        <dbReference type="EMBL" id="KIE42874.1"/>
    </source>
</evidence>
<sequence length="358" mass="38370">MTTFRPGGTKGYSLVEVLVVIVIFAIVTAGVSTVFLRGQQEYLVREGTVRMQQQARLAMAAMERDLRMTGYGLSDVGNLKIRFYNKGVGTVTGNYCAVVEANVFGSPKAAVPAADTDSIAIRYCDQPSDVMPDITLSGSVPPPSSSNTPVSSIDGINANDLIIIYDPTDLAKYGSILMVTDTTPAGGLSVKHGNGAGDGPLASFYNPSNPAVDLFPPGGYPVGAKVLRLAPEALRTVRYYVDADMNLRRQSQAGLTGAVEERLVAAGIEDFQVKYYFRDGTWLDAPVTDDPDHDVDKLRAVRISIIVRTAKPDRQYGAGDSIRLTGDDGNGVARSGGGYRRMVMSTTISLRNLAIRDM</sequence>
<protein>
    <submittedName>
        <fullName evidence="2">Pilus assembly protein PilW</fullName>
    </submittedName>
</protein>
<dbReference type="PROSITE" id="PS00409">
    <property type="entry name" value="PROKAR_NTER_METHYL"/>
    <property type="match status" value="1"/>
</dbReference>
<dbReference type="InterPro" id="IPR032092">
    <property type="entry name" value="PilW"/>
</dbReference>
<reference evidence="2 3" key="1">
    <citation type="submission" date="2015-01" db="EMBL/GenBank/DDBJ databases">
        <title>Genome sequence of the anaerobic bacterium Geobacter soli GSS01, a dissimilatory Fe(III) reducer from soil.</title>
        <authorList>
            <person name="Yang G."/>
            <person name="Zhou S."/>
        </authorList>
    </citation>
    <scope>NUCLEOTIDE SEQUENCE [LARGE SCALE GENOMIC DNA]</scope>
    <source>
        <strain evidence="2 3">GSS01</strain>
    </source>
</reference>
<dbReference type="Pfam" id="PF07963">
    <property type="entry name" value="N_methyl"/>
    <property type="match status" value="1"/>
</dbReference>
<dbReference type="EMBL" id="JXBL01000001">
    <property type="protein sequence ID" value="KIE42874.1"/>
    <property type="molecule type" value="Genomic_DNA"/>
</dbReference>
<dbReference type="SUPFAM" id="SSF54523">
    <property type="entry name" value="Pili subunits"/>
    <property type="match status" value="1"/>
</dbReference>
<proteinExistence type="predicted"/>
<dbReference type="InterPro" id="IPR012902">
    <property type="entry name" value="N_methyl_site"/>
</dbReference>
<dbReference type="NCBIfam" id="TIGR02532">
    <property type="entry name" value="IV_pilin_GFxxxE"/>
    <property type="match status" value="1"/>
</dbReference>
<organism evidence="2 3">
    <name type="scientific">Geobacter soli</name>
    <dbReference type="NCBI Taxonomy" id="1510391"/>
    <lineage>
        <taxon>Bacteria</taxon>
        <taxon>Pseudomonadati</taxon>
        <taxon>Thermodesulfobacteriota</taxon>
        <taxon>Desulfuromonadia</taxon>
        <taxon>Geobacterales</taxon>
        <taxon>Geobacteraceae</taxon>
        <taxon>Geobacter</taxon>
    </lineage>
</organism>
<keyword evidence="1" id="KW-1133">Transmembrane helix</keyword>
<name>A0A0C1TQ04_9BACT</name>
<accession>A0A0C1TQ04</accession>
<comment type="caution">
    <text evidence="2">The sequence shown here is derived from an EMBL/GenBank/DDBJ whole genome shotgun (WGS) entry which is preliminary data.</text>
</comment>
<keyword evidence="1" id="KW-0812">Transmembrane</keyword>
<keyword evidence="3" id="KW-1185">Reference proteome</keyword>
<keyword evidence="1" id="KW-0472">Membrane</keyword>
<dbReference type="Pfam" id="PF16074">
    <property type="entry name" value="PilW"/>
    <property type="match status" value="1"/>
</dbReference>
<evidence type="ECO:0000313" key="3">
    <source>
        <dbReference type="Proteomes" id="UP000031433"/>
    </source>
</evidence>
<dbReference type="InterPro" id="IPR045584">
    <property type="entry name" value="Pilin-like"/>
</dbReference>